<proteinExistence type="predicted"/>
<dbReference type="Proteomes" id="UP000032515">
    <property type="component" value="Unassembled WGS sequence"/>
</dbReference>
<dbReference type="GO" id="GO:0003677">
    <property type="term" value="F:DNA binding"/>
    <property type="evidence" value="ECO:0007669"/>
    <property type="project" value="InterPro"/>
</dbReference>
<dbReference type="PATRIC" id="fig|1076.23.peg.5923"/>
<dbReference type="PROSITE" id="PS50943">
    <property type="entry name" value="HTH_CROC1"/>
    <property type="match status" value="1"/>
</dbReference>
<dbReference type="InterPro" id="IPR010982">
    <property type="entry name" value="Lambda_DNA-bd_dom_sf"/>
</dbReference>
<dbReference type="AlphaFoldDB" id="A0A0D7F626"/>
<evidence type="ECO:0000313" key="3">
    <source>
        <dbReference type="Proteomes" id="UP000032515"/>
    </source>
</evidence>
<dbReference type="EMBL" id="JXXE01000006">
    <property type="protein sequence ID" value="KIZ48195.1"/>
    <property type="molecule type" value="Genomic_DNA"/>
</dbReference>
<dbReference type="SMART" id="SM00530">
    <property type="entry name" value="HTH_XRE"/>
    <property type="match status" value="1"/>
</dbReference>
<dbReference type="Pfam" id="PF01381">
    <property type="entry name" value="HTH_3"/>
    <property type="match status" value="1"/>
</dbReference>
<name>A0A0D7F626_RHOPL</name>
<reference evidence="2 3" key="1">
    <citation type="submission" date="2014-11" db="EMBL/GenBank/DDBJ databases">
        <title>Genomics and ecophysiology of heterotrophic nitrogen fixing bacteria isolated from estuarine surface water.</title>
        <authorList>
            <person name="Bentzon-Tilia M."/>
            <person name="Severin I."/>
            <person name="Hansen L.H."/>
            <person name="Riemann L."/>
        </authorList>
    </citation>
    <scope>NUCLEOTIDE SEQUENCE [LARGE SCALE GENOMIC DNA]</scope>
    <source>
        <strain evidence="2 3">BAL398</strain>
    </source>
</reference>
<evidence type="ECO:0000259" key="1">
    <source>
        <dbReference type="PROSITE" id="PS50943"/>
    </source>
</evidence>
<accession>A0A0D7F626</accession>
<sequence>MGEKCCRRKAAHAAQGSTLRSAFHAGLEALRLESGLSRREFAERLGIPRSSYFHLMTSAANPSLDYIELIAERAGIDPLRLLHRQVSPTAGRRADIRDTRAAR</sequence>
<dbReference type="OrthoDB" id="8128338at2"/>
<dbReference type="SUPFAM" id="SSF47413">
    <property type="entry name" value="lambda repressor-like DNA-binding domains"/>
    <property type="match status" value="1"/>
</dbReference>
<organism evidence="2 3">
    <name type="scientific">Rhodopseudomonas palustris</name>
    <dbReference type="NCBI Taxonomy" id="1076"/>
    <lineage>
        <taxon>Bacteria</taxon>
        <taxon>Pseudomonadati</taxon>
        <taxon>Pseudomonadota</taxon>
        <taxon>Alphaproteobacteria</taxon>
        <taxon>Hyphomicrobiales</taxon>
        <taxon>Nitrobacteraceae</taxon>
        <taxon>Rhodopseudomonas</taxon>
    </lineage>
</organism>
<protein>
    <submittedName>
        <fullName evidence="2">Transcriptional regulator</fullName>
    </submittedName>
</protein>
<dbReference type="InterPro" id="IPR001387">
    <property type="entry name" value="Cro/C1-type_HTH"/>
</dbReference>
<feature type="domain" description="HTH cro/C1-type" evidence="1">
    <location>
        <begin position="27"/>
        <end position="81"/>
    </location>
</feature>
<gene>
    <name evidence="2" type="ORF">OO17_00205</name>
</gene>
<evidence type="ECO:0000313" key="2">
    <source>
        <dbReference type="EMBL" id="KIZ48195.1"/>
    </source>
</evidence>
<comment type="caution">
    <text evidence="2">The sequence shown here is derived from an EMBL/GenBank/DDBJ whole genome shotgun (WGS) entry which is preliminary data.</text>
</comment>
<dbReference type="Gene3D" id="1.10.260.40">
    <property type="entry name" value="lambda repressor-like DNA-binding domains"/>
    <property type="match status" value="1"/>
</dbReference>
<dbReference type="CDD" id="cd00093">
    <property type="entry name" value="HTH_XRE"/>
    <property type="match status" value="1"/>
</dbReference>